<dbReference type="Pfam" id="PF23491">
    <property type="entry name" value="bPH_8"/>
    <property type="match status" value="1"/>
</dbReference>
<evidence type="ECO:0000259" key="2">
    <source>
        <dbReference type="Pfam" id="PF23491"/>
    </source>
</evidence>
<dbReference type="OrthoDB" id="2397384at2"/>
<evidence type="ECO:0000313" key="4">
    <source>
        <dbReference type="EMBL" id="TDM15942.1"/>
    </source>
</evidence>
<reference evidence="4 6" key="3">
    <citation type="submission" date="2019-01" db="EMBL/GenBank/DDBJ databases">
        <title>Draft genome sequences of Macrococcus caseolyticus, Macrococcus canis, Macrococcus bohemicus and Macrococcus goetzii.</title>
        <authorList>
            <person name="Mazhar S."/>
            <person name="Altermann E."/>
            <person name="Hill C."/>
            <person name="Mcauliffe O."/>
        </authorList>
    </citation>
    <scope>NUCLEOTIDE SEQUENCE [LARGE SCALE GENOMIC DNA]</scope>
    <source>
        <strain evidence="4 6">DPC7162</strain>
    </source>
</reference>
<dbReference type="STRING" id="1855823.MCCS_04700"/>
<comment type="similarity">
    <text evidence="1">Belongs to the UPF0457 family.</text>
</comment>
<dbReference type="EMBL" id="CP021059">
    <property type="protein sequence ID" value="ARQ06133.1"/>
    <property type="molecule type" value="Genomic_DNA"/>
</dbReference>
<keyword evidence="5" id="KW-1185">Reference proteome</keyword>
<dbReference type="AlphaFoldDB" id="A0A1W7A8Z9"/>
<proteinExistence type="inferred from homology"/>
<dbReference type="KEGG" id="mcak:MCCS_04700"/>
<protein>
    <recommendedName>
        <fullName evidence="2">Sublancin immunity protein SunI-like PH domain-containing protein</fullName>
    </recommendedName>
</protein>
<sequence>MAMRITKNDKEVNIKWRVADITIPNEDILSVKEDTNIYATAEEASDERIVRIGSTFGKTNRVLLDTKDKKYIIYTHNDKKIINELNK</sequence>
<gene>
    <name evidence="4" type="ORF">ETI04_09865</name>
    <name evidence="3" type="ORF">MCCS_04700</name>
</gene>
<dbReference type="InterPro" id="IPR055365">
    <property type="entry name" value="PH_SunI-like"/>
</dbReference>
<dbReference type="EMBL" id="SDQG01000007">
    <property type="protein sequence ID" value="TDM15942.1"/>
    <property type="molecule type" value="Genomic_DNA"/>
</dbReference>
<evidence type="ECO:0000256" key="1">
    <source>
        <dbReference type="ARBA" id="ARBA00049991"/>
    </source>
</evidence>
<feature type="domain" description="Sublancin immunity protein SunI-like PH" evidence="2">
    <location>
        <begin position="1"/>
        <end position="86"/>
    </location>
</feature>
<dbReference type="Proteomes" id="UP000294865">
    <property type="component" value="Unassembled WGS sequence"/>
</dbReference>
<evidence type="ECO:0000313" key="3">
    <source>
        <dbReference type="EMBL" id="ARQ06133.1"/>
    </source>
</evidence>
<reference evidence="3 5" key="1">
    <citation type="journal article" date="2017" name="Int. J. Syst. Evol. Microbiol.">
        <title>Macrococcus canis sp. nov., a skin bacterium associated with infections in dogs.</title>
        <authorList>
            <person name="Gobeli Brawand S."/>
            <person name="Cotting K."/>
            <person name="Gomez-Sanz E."/>
            <person name="Collaud A."/>
            <person name="Thomann A."/>
            <person name="Brodard I."/>
            <person name="Rodriguez-Campos S."/>
            <person name="Strauss C."/>
            <person name="Perreten V."/>
        </authorList>
    </citation>
    <scope>NUCLEOTIDE SEQUENCE [LARGE SCALE GENOMIC DNA]</scope>
    <source>
        <strain evidence="3 5">KM45013</strain>
    </source>
</reference>
<evidence type="ECO:0000313" key="5">
    <source>
        <dbReference type="Proteomes" id="UP000194154"/>
    </source>
</evidence>
<dbReference type="RefSeq" id="WP_086041819.1">
    <property type="nucleotide sequence ID" value="NZ_CBCRZA010000003.1"/>
</dbReference>
<name>A0A1W7A8Z9_9STAP</name>
<organism evidence="3 5">
    <name type="scientific">Macrococcoides canis</name>
    <dbReference type="NCBI Taxonomy" id="1855823"/>
    <lineage>
        <taxon>Bacteria</taxon>
        <taxon>Bacillati</taxon>
        <taxon>Bacillota</taxon>
        <taxon>Bacilli</taxon>
        <taxon>Bacillales</taxon>
        <taxon>Staphylococcaceae</taxon>
        <taxon>Macrococcoides</taxon>
    </lineage>
</organism>
<dbReference type="GeneID" id="35294613"/>
<evidence type="ECO:0000313" key="6">
    <source>
        <dbReference type="Proteomes" id="UP000294865"/>
    </source>
</evidence>
<reference evidence="3" key="2">
    <citation type="submission" date="2017-04" db="EMBL/GenBank/DDBJ databases">
        <authorList>
            <person name="Afonso C.L."/>
            <person name="Miller P.J."/>
            <person name="Scott M.A."/>
            <person name="Spackman E."/>
            <person name="Goraichik I."/>
            <person name="Dimitrov K.M."/>
            <person name="Suarez D.L."/>
            <person name="Swayne D.E."/>
        </authorList>
    </citation>
    <scope>NUCLEOTIDE SEQUENCE</scope>
    <source>
        <strain evidence="3">KM45013</strain>
    </source>
</reference>
<dbReference type="Proteomes" id="UP000194154">
    <property type="component" value="Chromosome"/>
</dbReference>
<accession>A0A1W7A8Z9</accession>